<dbReference type="GO" id="GO:0002128">
    <property type="term" value="P:tRNA nucleoside ribose methylation"/>
    <property type="evidence" value="ECO:0007669"/>
    <property type="project" value="TreeGrafter"/>
</dbReference>
<dbReference type="CDD" id="cd18093">
    <property type="entry name" value="SpoU-like_TrmJ"/>
    <property type="match status" value="1"/>
</dbReference>
<evidence type="ECO:0000256" key="4">
    <source>
        <dbReference type="ARBA" id="ARBA00022691"/>
    </source>
</evidence>
<dbReference type="Proteomes" id="UP000664859">
    <property type="component" value="Unassembled WGS sequence"/>
</dbReference>
<sequence>MHSAPVKKSDAVRLARKQCASAPVIVLVRPTLSENVGACARAMLNFGLAELRLVEPRCDPLDEAAVRRAAGAEEVLRGAQRFASVAKAVADLSSVYATTARARDMTSVVTTPRSAAAAIAAAAPSDRAGVLYGPEASGLSNADLAHAAALIQIPTFEAFSSLNLSQAVNLFSYEWWQAHAASKGSGEGGGEGGAEGVMVVRGGQQLAEQGVLDALCNRLETALDENEFQPVPQHRESVYLQLRGMLSRVQMSQAEAGILHGVITSLTRGPKSARKGTKKGKNGG</sequence>
<dbReference type="AlphaFoldDB" id="A0A835ZGP2"/>
<evidence type="ECO:0000259" key="5">
    <source>
        <dbReference type="Pfam" id="PF00588"/>
    </source>
</evidence>
<dbReference type="InterPro" id="IPR004384">
    <property type="entry name" value="RNA_MeTrfase_TrmJ/LasT"/>
</dbReference>
<evidence type="ECO:0000313" key="6">
    <source>
        <dbReference type="EMBL" id="KAG5191842.1"/>
    </source>
</evidence>
<evidence type="ECO:0000256" key="2">
    <source>
        <dbReference type="ARBA" id="ARBA00022603"/>
    </source>
</evidence>
<dbReference type="PIRSF" id="PIRSF004808">
    <property type="entry name" value="LasT"/>
    <property type="match status" value="1"/>
</dbReference>
<dbReference type="GO" id="GO:0003723">
    <property type="term" value="F:RNA binding"/>
    <property type="evidence" value="ECO:0007669"/>
    <property type="project" value="InterPro"/>
</dbReference>
<evidence type="ECO:0000256" key="1">
    <source>
        <dbReference type="ARBA" id="ARBA00007228"/>
    </source>
</evidence>
<gene>
    <name evidence="6" type="ORF">JKP88DRAFT_184000</name>
</gene>
<name>A0A835ZGP2_9STRA</name>
<proteinExistence type="inferred from homology"/>
<dbReference type="OrthoDB" id="241340at2759"/>
<feature type="domain" description="tRNA/rRNA methyltransferase SpoU type" evidence="5">
    <location>
        <begin position="24"/>
        <end position="173"/>
    </location>
</feature>
<dbReference type="Gene3D" id="3.40.1280.10">
    <property type="match status" value="1"/>
</dbReference>
<dbReference type="Pfam" id="PF00588">
    <property type="entry name" value="SpoU_methylase"/>
    <property type="match status" value="1"/>
</dbReference>
<organism evidence="6 7">
    <name type="scientific">Tribonema minus</name>
    <dbReference type="NCBI Taxonomy" id="303371"/>
    <lineage>
        <taxon>Eukaryota</taxon>
        <taxon>Sar</taxon>
        <taxon>Stramenopiles</taxon>
        <taxon>Ochrophyta</taxon>
        <taxon>PX clade</taxon>
        <taxon>Xanthophyceae</taxon>
        <taxon>Tribonematales</taxon>
        <taxon>Tribonemataceae</taxon>
        <taxon>Tribonema</taxon>
    </lineage>
</organism>
<dbReference type="EMBL" id="JAFCMP010000013">
    <property type="protein sequence ID" value="KAG5191842.1"/>
    <property type="molecule type" value="Genomic_DNA"/>
</dbReference>
<dbReference type="PANTHER" id="PTHR42786">
    <property type="entry name" value="TRNA/RRNA METHYLTRANSFERASE"/>
    <property type="match status" value="1"/>
</dbReference>
<dbReference type="Gene3D" id="1.10.8.590">
    <property type="match status" value="1"/>
</dbReference>
<dbReference type="SUPFAM" id="SSF75217">
    <property type="entry name" value="alpha/beta knot"/>
    <property type="match status" value="1"/>
</dbReference>
<dbReference type="GO" id="GO:0005829">
    <property type="term" value="C:cytosol"/>
    <property type="evidence" value="ECO:0007669"/>
    <property type="project" value="TreeGrafter"/>
</dbReference>
<dbReference type="InterPro" id="IPR029028">
    <property type="entry name" value="Alpha/beta_knot_MTases"/>
</dbReference>
<dbReference type="InterPro" id="IPR029026">
    <property type="entry name" value="tRNA_m1G_MTases_N"/>
</dbReference>
<reference evidence="6" key="1">
    <citation type="submission" date="2021-02" db="EMBL/GenBank/DDBJ databases">
        <title>First Annotated Genome of the Yellow-green Alga Tribonema minus.</title>
        <authorList>
            <person name="Mahan K.M."/>
        </authorList>
    </citation>
    <scope>NUCLEOTIDE SEQUENCE</scope>
    <source>
        <strain evidence="6">UTEX B ZZ1240</strain>
    </source>
</reference>
<dbReference type="GO" id="GO:0008173">
    <property type="term" value="F:RNA methyltransferase activity"/>
    <property type="evidence" value="ECO:0007669"/>
    <property type="project" value="InterPro"/>
</dbReference>
<keyword evidence="4" id="KW-0949">S-adenosyl-L-methionine</keyword>
<comment type="similarity">
    <text evidence="1">Belongs to the class IV-like SAM-binding methyltransferase superfamily. RNA methyltransferase TrmH family.</text>
</comment>
<keyword evidence="3 6" id="KW-0808">Transferase</keyword>
<evidence type="ECO:0000313" key="7">
    <source>
        <dbReference type="Proteomes" id="UP000664859"/>
    </source>
</evidence>
<accession>A0A835ZGP2</accession>
<dbReference type="InterPro" id="IPR001537">
    <property type="entry name" value="SpoU_MeTrfase"/>
</dbReference>
<keyword evidence="2 6" id="KW-0489">Methyltransferase</keyword>
<evidence type="ECO:0000256" key="3">
    <source>
        <dbReference type="ARBA" id="ARBA00022679"/>
    </source>
</evidence>
<comment type="caution">
    <text evidence="6">The sequence shown here is derived from an EMBL/GenBank/DDBJ whole genome shotgun (WGS) entry which is preliminary data.</text>
</comment>
<keyword evidence="7" id="KW-1185">Reference proteome</keyword>
<protein>
    <submittedName>
        <fullName evidence="6">RNA methyltransferase, TrmH family, group 1</fullName>
    </submittedName>
</protein>
<dbReference type="PANTHER" id="PTHR42786:SF7">
    <property type="entry name" value="TRNA_RRNA METHYLTRANSFERASE SPOU TYPE DOMAIN-CONTAINING PROTEIN"/>
    <property type="match status" value="1"/>
</dbReference>